<dbReference type="Proteomes" id="UP000315399">
    <property type="component" value="Unassembled WGS sequence"/>
</dbReference>
<reference evidence="1 2" key="1">
    <citation type="journal article" date="2019" name="Nat. Microbiol.">
        <title>Expanding anaerobic alkane metabolism in the domain of Archaea.</title>
        <authorList>
            <person name="Wang Y."/>
            <person name="Wegener G."/>
            <person name="Hou J."/>
            <person name="Wang F."/>
            <person name="Xiao X."/>
        </authorList>
    </citation>
    <scope>NUCLEOTIDE SEQUENCE [LARGE SCALE GENOMIC DNA]</scope>
    <source>
        <strain evidence="1">WYZ-LMO10</strain>
    </source>
</reference>
<comment type="caution">
    <text evidence="1">The sequence shown here is derived from an EMBL/GenBank/DDBJ whole genome shotgun (WGS) entry which is preliminary data.</text>
</comment>
<proteinExistence type="predicted"/>
<sequence length="66" mass="7604">MAIKIICHQCKAVLYEDSELISPREILDKYDSKCPKCSAFLSFDPTKLSISVNERLQRGILKIFQK</sequence>
<dbReference type="AlphaFoldDB" id="A0A523BA87"/>
<protein>
    <submittedName>
        <fullName evidence="1">Uncharacterized protein</fullName>
    </submittedName>
</protein>
<evidence type="ECO:0000313" key="2">
    <source>
        <dbReference type="Proteomes" id="UP000315399"/>
    </source>
</evidence>
<dbReference type="EMBL" id="QNVH01000053">
    <property type="protein sequence ID" value="TDA37857.1"/>
    <property type="molecule type" value="Genomic_DNA"/>
</dbReference>
<gene>
    <name evidence="1" type="ORF">DSO08_05030</name>
</gene>
<name>A0A523BA87_9CREN</name>
<evidence type="ECO:0000313" key="1">
    <source>
        <dbReference type="EMBL" id="TDA37857.1"/>
    </source>
</evidence>
<accession>A0A523BA87</accession>
<organism evidence="1 2">
    <name type="scientific">Thermoproteota archaeon</name>
    <dbReference type="NCBI Taxonomy" id="2056631"/>
    <lineage>
        <taxon>Archaea</taxon>
        <taxon>Thermoproteota</taxon>
    </lineage>
</organism>